<evidence type="ECO:0000256" key="1">
    <source>
        <dbReference type="SAM" id="SignalP"/>
    </source>
</evidence>
<dbReference type="NCBIfam" id="NF033709">
    <property type="entry name" value="PorV_fam"/>
    <property type="match status" value="1"/>
</dbReference>
<dbReference type="SUPFAM" id="SSF56935">
    <property type="entry name" value="Porins"/>
    <property type="match status" value="1"/>
</dbReference>
<evidence type="ECO:0000313" key="2">
    <source>
        <dbReference type="EMBL" id="TET45790.1"/>
    </source>
</evidence>
<reference evidence="2 3" key="1">
    <citation type="submission" date="2019-03" db="EMBL/GenBank/DDBJ databases">
        <title>Metabolic potential of uncultured bacteria and archaea associated with petroleum seepage in deep-sea sediments.</title>
        <authorList>
            <person name="Dong X."/>
            <person name="Hubert C."/>
        </authorList>
    </citation>
    <scope>NUCLEOTIDE SEQUENCE [LARGE SCALE GENOMIC DNA]</scope>
    <source>
        <strain evidence="2">E44_bin18</strain>
    </source>
</reference>
<feature type="signal peptide" evidence="1">
    <location>
        <begin position="1"/>
        <end position="19"/>
    </location>
</feature>
<dbReference type="AlphaFoldDB" id="A0A523UTD0"/>
<evidence type="ECO:0000313" key="3">
    <source>
        <dbReference type="Proteomes" id="UP000315525"/>
    </source>
</evidence>
<protein>
    <submittedName>
        <fullName evidence="2">PorV/PorQ family protein</fullName>
    </submittedName>
</protein>
<proteinExistence type="predicted"/>
<sequence length="322" mass="34618">MRKIWIVSLLLVLSGSSQAEKYAGEFLSLGVGARSLAMGSAFVALSDDATAPYWNPAGTSQMDTRQVFLQHSERFGGIVSCDGGSYVHPLKDFLGARSAIGFALLRLAVDDIALTVVPDPDELPGPQNIPEVDKRVSVSYHVGYLNYSRAVGEQLRLGGSFKIVQADLYTASGLGAGVDLGAIYNPHSKVSLGLSVRDITTTVLSWDTGTWEYVMPTTSLGFALNTPVTFPKGKFALAADVDIKFENRRKVASQFAYDLVSGESHFGAEYVYRKTVSGRIGIDAGHLTFGAGLAYKGFSFDYAHLDHDELGGTTRISGSYSF</sequence>
<dbReference type="EMBL" id="SOJN01000075">
    <property type="protein sequence ID" value="TET45790.1"/>
    <property type="molecule type" value="Genomic_DNA"/>
</dbReference>
<accession>A0A523UTD0</accession>
<dbReference type="Proteomes" id="UP000315525">
    <property type="component" value="Unassembled WGS sequence"/>
</dbReference>
<name>A0A523UTD0_UNCT6</name>
<organism evidence="2 3">
    <name type="scientific">candidate division TA06 bacterium</name>
    <dbReference type="NCBI Taxonomy" id="2250710"/>
    <lineage>
        <taxon>Bacteria</taxon>
        <taxon>Bacteria division TA06</taxon>
    </lineage>
</organism>
<gene>
    <name evidence="2" type="ORF">E3J62_06355</name>
</gene>
<dbReference type="Gene3D" id="2.40.160.60">
    <property type="entry name" value="Outer membrane protein transport protein (OMPP1/FadL/TodX)"/>
    <property type="match status" value="1"/>
</dbReference>
<feature type="chain" id="PRO_5021949741" evidence="1">
    <location>
        <begin position="20"/>
        <end position="322"/>
    </location>
</feature>
<keyword evidence="1" id="KW-0732">Signal</keyword>
<comment type="caution">
    <text evidence="2">The sequence shown here is derived from an EMBL/GenBank/DDBJ whole genome shotgun (WGS) entry which is preliminary data.</text>
</comment>